<evidence type="ECO:0000313" key="2">
    <source>
        <dbReference type="Proteomes" id="UP000269721"/>
    </source>
</evidence>
<gene>
    <name evidence="1" type="ORF">BDK51DRAFT_27546</name>
</gene>
<accession>A0A4P9WCY3</accession>
<dbReference type="AlphaFoldDB" id="A0A4P9WCY3"/>
<proteinExistence type="predicted"/>
<keyword evidence="2" id="KW-1185">Reference proteome</keyword>
<evidence type="ECO:0000313" key="1">
    <source>
        <dbReference type="EMBL" id="RKO88780.1"/>
    </source>
</evidence>
<organism evidence="1 2">
    <name type="scientific">Blyttiomyces helicus</name>
    <dbReference type="NCBI Taxonomy" id="388810"/>
    <lineage>
        <taxon>Eukaryota</taxon>
        <taxon>Fungi</taxon>
        <taxon>Fungi incertae sedis</taxon>
        <taxon>Chytridiomycota</taxon>
        <taxon>Chytridiomycota incertae sedis</taxon>
        <taxon>Chytridiomycetes</taxon>
        <taxon>Chytridiomycetes incertae sedis</taxon>
        <taxon>Blyttiomyces</taxon>
    </lineage>
</organism>
<reference evidence="2" key="1">
    <citation type="journal article" date="2018" name="Nat. Microbiol.">
        <title>Leveraging single-cell genomics to expand the fungal tree of life.</title>
        <authorList>
            <person name="Ahrendt S.R."/>
            <person name="Quandt C.A."/>
            <person name="Ciobanu D."/>
            <person name="Clum A."/>
            <person name="Salamov A."/>
            <person name="Andreopoulos B."/>
            <person name="Cheng J.F."/>
            <person name="Woyke T."/>
            <person name="Pelin A."/>
            <person name="Henrissat B."/>
            <person name="Reynolds N.K."/>
            <person name="Benny G.L."/>
            <person name="Smith M.E."/>
            <person name="James T.Y."/>
            <person name="Grigoriev I.V."/>
        </authorList>
    </citation>
    <scope>NUCLEOTIDE SEQUENCE [LARGE SCALE GENOMIC DNA]</scope>
</reference>
<dbReference type="EMBL" id="KZ996483">
    <property type="protein sequence ID" value="RKO88780.1"/>
    <property type="molecule type" value="Genomic_DNA"/>
</dbReference>
<sequence length="136" mass="15526">MTNQPTQRMNVDFSLLHDSERRSSFVINILRCFAAVNNQESLYDDLNLEHLKIKPKTTSFFRVLIALWEGQVNKLCVGVDHAVDGHMDRHKEEGKQWFVNGRLECASESLMGKKDTAGSTHTVFLFLTVRGTTLEN</sequence>
<protein>
    <submittedName>
        <fullName evidence="1">Uncharacterized protein</fullName>
    </submittedName>
</protein>
<name>A0A4P9WCY3_9FUNG</name>
<dbReference type="Proteomes" id="UP000269721">
    <property type="component" value="Unassembled WGS sequence"/>
</dbReference>